<dbReference type="Pfam" id="PF00296">
    <property type="entry name" value="Bac_luciferase"/>
    <property type="match status" value="1"/>
</dbReference>
<dbReference type="PANTHER" id="PTHR43244">
    <property type="match status" value="1"/>
</dbReference>
<dbReference type="EMBL" id="WLYK01000001">
    <property type="protein sequence ID" value="MTD12673.1"/>
    <property type="molecule type" value="Genomic_DNA"/>
</dbReference>
<sequence>MTGQVWLHGFPVPGRTADAGAVAEDLGFDGMLLADSQHLVADPFVELAVLAGRTSTLGLGTGVINPVTRHPAVAAAAAATLQLESGGRMVLGIGRGDSALAQAGLAAPGARQLREFVVAASGFLRGDGTGEGRIGWIADAVADGRCPPVPVEVAATGPRTVADAAVHADRVMLTVGADEQRIATAVATARQARTAAGMDPADLRIGAYLNIAVHDDVHVACDLVRGSTAIFVHFSSMHPAPADFTEADAAVVRSVGVQYDEARHGLGDAGHVAVLDDDFVGRFAVVGPPEVCASRLCSLLDLGLDRIVMVAGSRDAPADLVAATTARFAAEVAPQLRI</sequence>
<comment type="caution">
    <text evidence="3">The sequence shown here is derived from an EMBL/GenBank/DDBJ whole genome shotgun (WGS) entry which is preliminary data.</text>
</comment>
<accession>A0A7K1FHA9</accession>
<gene>
    <name evidence="3" type="ORF">GIS00_01770</name>
</gene>
<dbReference type="AlphaFoldDB" id="A0A7K1FHA9"/>
<dbReference type="PANTHER" id="PTHR43244:SF1">
    <property type="entry name" value="5,10-METHYLENETETRAHYDROMETHANOPTERIN REDUCTASE"/>
    <property type="match status" value="1"/>
</dbReference>
<dbReference type="RefSeq" id="WP_154766697.1">
    <property type="nucleotide sequence ID" value="NZ_WLYK01000001.1"/>
</dbReference>
<evidence type="ECO:0000256" key="1">
    <source>
        <dbReference type="ARBA" id="ARBA00023002"/>
    </source>
</evidence>
<name>A0A7K1FHA9_9ACTN</name>
<dbReference type="GO" id="GO:0016705">
    <property type="term" value="F:oxidoreductase activity, acting on paired donors, with incorporation or reduction of molecular oxygen"/>
    <property type="evidence" value="ECO:0007669"/>
    <property type="project" value="InterPro"/>
</dbReference>
<dbReference type="Proteomes" id="UP000460221">
    <property type="component" value="Unassembled WGS sequence"/>
</dbReference>
<organism evidence="3 4">
    <name type="scientific">Nakamurella alba</name>
    <dbReference type="NCBI Taxonomy" id="2665158"/>
    <lineage>
        <taxon>Bacteria</taxon>
        <taxon>Bacillati</taxon>
        <taxon>Actinomycetota</taxon>
        <taxon>Actinomycetes</taxon>
        <taxon>Nakamurellales</taxon>
        <taxon>Nakamurellaceae</taxon>
        <taxon>Nakamurella</taxon>
    </lineage>
</organism>
<feature type="domain" description="Luciferase-like" evidence="2">
    <location>
        <begin position="12"/>
        <end position="305"/>
    </location>
</feature>
<proteinExistence type="predicted"/>
<protein>
    <submittedName>
        <fullName evidence="3">LLM class flavin-dependent oxidoreductase</fullName>
    </submittedName>
</protein>
<dbReference type="InterPro" id="IPR050564">
    <property type="entry name" value="F420-G6PD/mer"/>
</dbReference>
<dbReference type="SUPFAM" id="SSF51679">
    <property type="entry name" value="Bacterial luciferase-like"/>
    <property type="match status" value="1"/>
</dbReference>
<evidence type="ECO:0000259" key="2">
    <source>
        <dbReference type="Pfam" id="PF00296"/>
    </source>
</evidence>
<keyword evidence="1" id="KW-0560">Oxidoreductase</keyword>
<evidence type="ECO:0000313" key="3">
    <source>
        <dbReference type="EMBL" id="MTD12673.1"/>
    </source>
</evidence>
<dbReference type="InterPro" id="IPR036661">
    <property type="entry name" value="Luciferase-like_sf"/>
</dbReference>
<dbReference type="InterPro" id="IPR011251">
    <property type="entry name" value="Luciferase-like_dom"/>
</dbReference>
<evidence type="ECO:0000313" key="4">
    <source>
        <dbReference type="Proteomes" id="UP000460221"/>
    </source>
</evidence>
<keyword evidence="4" id="KW-1185">Reference proteome</keyword>
<reference evidence="3 4" key="1">
    <citation type="submission" date="2019-11" db="EMBL/GenBank/DDBJ databases">
        <authorList>
            <person name="Jiang L.-Q."/>
        </authorList>
    </citation>
    <scope>NUCLEOTIDE SEQUENCE [LARGE SCALE GENOMIC DNA]</scope>
    <source>
        <strain evidence="3 4">YIM 132087</strain>
    </source>
</reference>
<dbReference type="Gene3D" id="3.20.20.30">
    <property type="entry name" value="Luciferase-like domain"/>
    <property type="match status" value="1"/>
</dbReference>